<evidence type="ECO:0000259" key="3">
    <source>
        <dbReference type="PROSITE" id="PS50157"/>
    </source>
</evidence>
<organism evidence="4 5">
    <name type="scientific">Stylonychia lemnae</name>
    <name type="common">Ciliate</name>
    <dbReference type="NCBI Taxonomy" id="5949"/>
    <lineage>
        <taxon>Eukaryota</taxon>
        <taxon>Sar</taxon>
        <taxon>Alveolata</taxon>
        <taxon>Ciliophora</taxon>
        <taxon>Intramacronucleata</taxon>
        <taxon>Spirotrichea</taxon>
        <taxon>Stichotrichia</taxon>
        <taxon>Sporadotrichida</taxon>
        <taxon>Oxytrichidae</taxon>
        <taxon>Stylonychinae</taxon>
        <taxon>Stylonychia</taxon>
    </lineage>
</organism>
<feature type="compositionally biased region" description="Polar residues" evidence="2">
    <location>
        <begin position="87"/>
        <end position="101"/>
    </location>
</feature>
<feature type="compositionally biased region" description="Acidic residues" evidence="2">
    <location>
        <begin position="16"/>
        <end position="37"/>
    </location>
</feature>
<dbReference type="EMBL" id="CCKQ01017040">
    <property type="protein sequence ID" value="CDW88922.1"/>
    <property type="molecule type" value="Genomic_DNA"/>
</dbReference>
<gene>
    <name evidence="4" type="primary">Contig15123.g16116</name>
    <name evidence="4" type="ORF">STYLEM_18047</name>
</gene>
<dbReference type="PROSITE" id="PS50157">
    <property type="entry name" value="ZINC_FINGER_C2H2_2"/>
    <property type="match status" value="1"/>
</dbReference>
<name>A0A078B6L7_STYLE</name>
<evidence type="ECO:0000313" key="4">
    <source>
        <dbReference type="EMBL" id="CDW88922.1"/>
    </source>
</evidence>
<protein>
    <submittedName>
        <fullName evidence="4">Zinc carboxypeptidase family</fullName>
    </submittedName>
</protein>
<dbReference type="InParanoid" id="A0A078B6L7"/>
<dbReference type="AlphaFoldDB" id="A0A078B6L7"/>
<evidence type="ECO:0000313" key="5">
    <source>
        <dbReference type="Proteomes" id="UP000039865"/>
    </source>
</evidence>
<accession>A0A078B6L7</accession>
<evidence type="ECO:0000256" key="1">
    <source>
        <dbReference type="PROSITE-ProRule" id="PRU00042"/>
    </source>
</evidence>
<evidence type="ECO:0000256" key="2">
    <source>
        <dbReference type="SAM" id="MobiDB-lite"/>
    </source>
</evidence>
<keyword evidence="4" id="KW-0645">Protease</keyword>
<keyword evidence="1" id="KW-0862">Zinc</keyword>
<feature type="domain" description="C2H2-type" evidence="3">
    <location>
        <begin position="64"/>
        <end position="91"/>
    </location>
</feature>
<feature type="region of interest" description="Disordered" evidence="2">
    <location>
        <begin position="1"/>
        <end position="63"/>
    </location>
</feature>
<keyword evidence="1" id="KW-0863">Zinc-finger</keyword>
<feature type="region of interest" description="Disordered" evidence="2">
    <location>
        <begin position="83"/>
        <end position="106"/>
    </location>
</feature>
<dbReference type="InterPro" id="IPR013087">
    <property type="entry name" value="Znf_C2H2_type"/>
</dbReference>
<keyword evidence="1" id="KW-0479">Metal-binding</keyword>
<feature type="compositionally biased region" description="Polar residues" evidence="2">
    <location>
        <begin position="1"/>
        <end position="11"/>
    </location>
</feature>
<dbReference type="GO" id="GO:0004180">
    <property type="term" value="F:carboxypeptidase activity"/>
    <property type="evidence" value="ECO:0007669"/>
    <property type="project" value="UniProtKB-KW"/>
</dbReference>
<proteinExistence type="predicted"/>
<dbReference type="Proteomes" id="UP000039865">
    <property type="component" value="Unassembled WGS sequence"/>
</dbReference>
<keyword evidence="4" id="KW-0378">Hydrolase</keyword>
<reference evidence="4 5" key="1">
    <citation type="submission" date="2014-06" db="EMBL/GenBank/DDBJ databases">
        <authorList>
            <person name="Swart Estienne"/>
        </authorList>
    </citation>
    <scope>NUCLEOTIDE SEQUENCE [LARGE SCALE GENOMIC DNA]</scope>
    <source>
        <strain evidence="4 5">130c</strain>
    </source>
</reference>
<dbReference type="GO" id="GO:0008270">
    <property type="term" value="F:zinc ion binding"/>
    <property type="evidence" value="ECO:0007669"/>
    <property type="project" value="UniProtKB-KW"/>
</dbReference>
<keyword evidence="4" id="KW-0121">Carboxypeptidase</keyword>
<sequence length="352" mass="40844">MSKSLNTQQAFRENYADDGEIIEGSEDDGEEMSDSQDGDGSITQSGQKSKHKRRSKNDNQGRNFKCGCGKKYLSYPALYTHIKTKHNGQTPTGTNTSQFQTGRGRGRPRKIQTLVQDKEEQMKFQSEAGLLQQMKQQMGQLSYLESHLTEEKLQKERDLIQKLNAVGGPTNPLEWYYEKFEDDEDELYMLVQQQQNIIQQALRQMNIEAIKSNIHKGTLYLANLTDEERLLLNLDQILAIYLIDISEYVIVNFYKALSVFVQLYRNCMNEIGWDFIANFKIIDNPIEVSKNLQQFTTVKEADYIPQISNEFLVSYLPKKCNSFEKRLAIPMIEHLCTWLLNRKFTQLKLSLF</sequence>
<dbReference type="OrthoDB" id="285872at2759"/>
<dbReference type="OMA" id="EYQGIFD"/>
<keyword evidence="5" id="KW-1185">Reference proteome</keyword>